<feature type="non-terminal residue" evidence="2">
    <location>
        <position position="80"/>
    </location>
</feature>
<dbReference type="EMBL" id="UINC01098631">
    <property type="protein sequence ID" value="SVC57306.1"/>
    <property type="molecule type" value="Genomic_DNA"/>
</dbReference>
<feature type="region of interest" description="Disordered" evidence="1">
    <location>
        <begin position="48"/>
        <end position="80"/>
    </location>
</feature>
<name>A0A382N8A6_9ZZZZ</name>
<gene>
    <name evidence="2" type="ORF">METZ01_LOCUS310160</name>
</gene>
<evidence type="ECO:0008006" key="3">
    <source>
        <dbReference type="Google" id="ProtNLM"/>
    </source>
</evidence>
<organism evidence="2">
    <name type="scientific">marine metagenome</name>
    <dbReference type="NCBI Taxonomy" id="408172"/>
    <lineage>
        <taxon>unclassified sequences</taxon>
        <taxon>metagenomes</taxon>
        <taxon>ecological metagenomes</taxon>
    </lineage>
</organism>
<sequence length="80" mass="9002">MKNLYAFIGILLAAIATSYLIAEDREGGDRERKQVDIERAAQELKKAVAEGKISEEDARRRMTALRERGGREQNRKPTAA</sequence>
<proteinExistence type="predicted"/>
<protein>
    <recommendedName>
        <fullName evidence="3">SHOCT domain-containing protein</fullName>
    </recommendedName>
</protein>
<accession>A0A382N8A6</accession>
<evidence type="ECO:0000313" key="2">
    <source>
        <dbReference type="EMBL" id="SVC57306.1"/>
    </source>
</evidence>
<reference evidence="2" key="1">
    <citation type="submission" date="2018-05" db="EMBL/GenBank/DDBJ databases">
        <authorList>
            <person name="Lanie J.A."/>
            <person name="Ng W.-L."/>
            <person name="Kazmierczak K.M."/>
            <person name="Andrzejewski T.M."/>
            <person name="Davidsen T.M."/>
            <person name="Wayne K.J."/>
            <person name="Tettelin H."/>
            <person name="Glass J.I."/>
            <person name="Rusch D."/>
            <person name="Podicherti R."/>
            <person name="Tsui H.-C.T."/>
            <person name="Winkler M.E."/>
        </authorList>
    </citation>
    <scope>NUCLEOTIDE SEQUENCE</scope>
</reference>
<dbReference type="AlphaFoldDB" id="A0A382N8A6"/>
<evidence type="ECO:0000256" key="1">
    <source>
        <dbReference type="SAM" id="MobiDB-lite"/>
    </source>
</evidence>